<evidence type="ECO:0000259" key="2">
    <source>
        <dbReference type="PROSITE" id="PS50142"/>
    </source>
</evidence>
<keyword evidence="4" id="KW-1185">Reference proteome</keyword>
<sequence>MFCFLPCLNQNPAQGSNIGARTKADTIEAIIGAVYQDGGYDAAKRPAQTMRSPGPPALGRRGSQTETPRGPCVWCLLPLQQIQRRTSKQTGVSLGVAFFSQDLLTRERAPGFWGIPWWDPWRPDAGGPGLLVARGLITERAGTPGRSLV</sequence>
<gene>
    <name evidence="3" type="ORF">CORC01_09921</name>
</gene>
<dbReference type="SUPFAM" id="SSF69065">
    <property type="entry name" value="RNase III domain-like"/>
    <property type="match status" value="1"/>
</dbReference>
<dbReference type="InterPro" id="IPR036389">
    <property type="entry name" value="RNase_III_sf"/>
</dbReference>
<proteinExistence type="predicted"/>
<dbReference type="EMBL" id="MJBS01000093">
    <property type="protein sequence ID" value="OHE94814.1"/>
    <property type="molecule type" value="Genomic_DNA"/>
</dbReference>
<protein>
    <recommendedName>
        <fullName evidence="2">RNase III domain-containing protein</fullName>
    </recommendedName>
</protein>
<dbReference type="PROSITE" id="PS50142">
    <property type="entry name" value="RNASE_3_2"/>
    <property type="match status" value="1"/>
</dbReference>
<evidence type="ECO:0000313" key="4">
    <source>
        <dbReference type="Proteomes" id="UP000176998"/>
    </source>
</evidence>
<reference evidence="3 4" key="1">
    <citation type="submission" date="2016-09" db="EMBL/GenBank/DDBJ databases">
        <authorList>
            <person name="Capua I."/>
            <person name="De Benedictis P."/>
            <person name="Joannis T."/>
            <person name="Lombin L.H."/>
            <person name="Cattoli G."/>
        </authorList>
    </citation>
    <scope>NUCLEOTIDE SEQUENCE [LARGE SCALE GENOMIC DNA]</scope>
    <source>
        <strain evidence="3 4">IMI 309357</strain>
    </source>
</reference>
<organism evidence="3 4">
    <name type="scientific">Colletotrichum orchidophilum</name>
    <dbReference type="NCBI Taxonomy" id="1209926"/>
    <lineage>
        <taxon>Eukaryota</taxon>
        <taxon>Fungi</taxon>
        <taxon>Dikarya</taxon>
        <taxon>Ascomycota</taxon>
        <taxon>Pezizomycotina</taxon>
        <taxon>Sordariomycetes</taxon>
        <taxon>Hypocreomycetidae</taxon>
        <taxon>Glomerellales</taxon>
        <taxon>Glomerellaceae</taxon>
        <taxon>Colletotrichum</taxon>
    </lineage>
</organism>
<dbReference type="RefSeq" id="XP_022471976.1">
    <property type="nucleotide sequence ID" value="XM_022621550.1"/>
</dbReference>
<dbReference type="GeneID" id="34563060"/>
<dbReference type="OrthoDB" id="67027at2759"/>
<dbReference type="AlphaFoldDB" id="A0A1G4B099"/>
<dbReference type="Gene3D" id="1.10.1520.10">
    <property type="entry name" value="Ribonuclease III domain"/>
    <property type="match status" value="1"/>
</dbReference>
<feature type="region of interest" description="Disordered" evidence="1">
    <location>
        <begin position="45"/>
        <end position="67"/>
    </location>
</feature>
<evidence type="ECO:0000256" key="1">
    <source>
        <dbReference type="SAM" id="MobiDB-lite"/>
    </source>
</evidence>
<dbReference type="GO" id="GO:0004525">
    <property type="term" value="F:ribonuclease III activity"/>
    <property type="evidence" value="ECO:0007669"/>
    <property type="project" value="InterPro"/>
</dbReference>
<dbReference type="Proteomes" id="UP000176998">
    <property type="component" value="Unassembled WGS sequence"/>
</dbReference>
<evidence type="ECO:0000313" key="3">
    <source>
        <dbReference type="EMBL" id="OHE94814.1"/>
    </source>
</evidence>
<dbReference type="GO" id="GO:0006396">
    <property type="term" value="P:RNA processing"/>
    <property type="evidence" value="ECO:0007669"/>
    <property type="project" value="InterPro"/>
</dbReference>
<dbReference type="InterPro" id="IPR000999">
    <property type="entry name" value="RNase_III_dom"/>
</dbReference>
<comment type="caution">
    <text evidence="3">The sequence shown here is derived from an EMBL/GenBank/DDBJ whole genome shotgun (WGS) entry which is preliminary data.</text>
</comment>
<name>A0A1G4B099_9PEZI</name>
<feature type="domain" description="RNase III" evidence="2">
    <location>
        <begin position="24"/>
        <end position="39"/>
    </location>
</feature>
<accession>A0A1G4B099</accession>